<dbReference type="AlphaFoldDB" id="A0AAD4D3Q3"/>
<sequence>MAPSISHTVESESQITPASLKAAFSPEEVHHDTPAEVTQEPTLVDPLATTTSVPSSDDDMDEDISIDGTADNVSDTGADVTPAVVTVATAEIVAAETTEVVAAETTDDATTEETTQSPEEELVAVATSFAEGFSLEDRTEAAISPPQPPAAIEQVQTSNDSVPSPSPLASASTPVTSPTTTESKEDNEVALIAAAAAVVAQEGEVARKPLSRPLSRQELRRKSSLFNSNEKTR</sequence>
<feature type="compositionally biased region" description="Low complexity" evidence="1">
    <location>
        <begin position="161"/>
        <end position="181"/>
    </location>
</feature>
<dbReference type="EMBL" id="JAAAIL010002457">
    <property type="protein sequence ID" value="KAG0257123.1"/>
    <property type="molecule type" value="Genomic_DNA"/>
</dbReference>
<feature type="region of interest" description="Disordered" evidence="1">
    <location>
        <begin position="200"/>
        <end position="233"/>
    </location>
</feature>
<feature type="compositionally biased region" description="Polar residues" evidence="1">
    <location>
        <begin position="1"/>
        <end position="17"/>
    </location>
</feature>
<dbReference type="Proteomes" id="UP001194580">
    <property type="component" value="Unassembled WGS sequence"/>
</dbReference>
<comment type="caution">
    <text evidence="2">The sequence shown here is derived from an EMBL/GenBank/DDBJ whole genome shotgun (WGS) entry which is preliminary data.</text>
</comment>
<evidence type="ECO:0000256" key="1">
    <source>
        <dbReference type="SAM" id="MobiDB-lite"/>
    </source>
</evidence>
<gene>
    <name evidence="2" type="ORF">BGZ95_005316</name>
</gene>
<organism evidence="2 3">
    <name type="scientific">Linnemannia exigua</name>
    <dbReference type="NCBI Taxonomy" id="604196"/>
    <lineage>
        <taxon>Eukaryota</taxon>
        <taxon>Fungi</taxon>
        <taxon>Fungi incertae sedis</taxon>
        <taxon>Mucoromycota</taxon>
        <taxon>Mortierellomycotina</taxon>
        <taxon>Mortierellomycetes</taxon>
        <taxon>Mortierellales</taxon>
        <taxon>Mortierellaceae</taxon>
        <taxon>Linnemannia</taxon>
    </lineage>
</organism>
<protein>
    <submittedName>
        <fullName evidence="2">Uncharacterized protein</fullName>
    </submittedName>
</protein>
<feature type="compositionally biased region" description="Acidic residues" evidence="1">
    <location>
        <begin position="56"/>
        <end position="65"/>
    </location>
</feature>
<proteinExistence type="predicted"/>
<keyword evidence="3" id="KW-1185">Reference proteome</keyword>
<feature type="region of interest" description="Disordered" evidence="1">
    <location>
        <begin position="98"/>
        <end position="120"/>
    </location>
</feature>
<reference evidence="2" key="1">
    <citation type="journal article" date="2020" name="Fungal Divers.">
        <title>Resolving the Mortierellaceae phylogeny through synthesis of multi-gene phylogenetics and phylogenomics.</title>
        <authorList>
            <person name="Vandepol N."/>
            <person name="Liber J."/>
            <person name="Desiro A."/>
            <person name="Na H."/>
            <person name="Kennedy M."/>
            <person name="Barry K."/>
            <person name="Grigoriev I.V."/>
            <person name="Miller A.N."/>
            <person name="O'Donnell K."/>
            <person name="Stajich J.E."/>
            <person name="Bonito G."/>
        </authorList>
    </citation>
    <scope>NUCLEOTIDE SEQUENCE</scope>
    <source>
        <strain evidence="2">NRRL 28262</strain>
    </source>
</reference>
<evidence type="ECO:0000313" key="3">
    <source>
        <dbReference type="Proteomes" id="UP001194580"/>
    </source>
</evidence>
<feature type="region of interest" description="Disordered" evidence="1">
    <location>
        <begin position="1"/>
        <end position="77"/>
    </location>
</feature>
<name>A0AAD4D3Q3_9FUNG</name>
<evidence type="ECO:0000313" key="2">
    <source>
        <dbReference type="EMBL" id="KAG0257123.1"/>
    </source>
</evidence>
<feature type="compositionally biased region" description="Polar residues" evidence="1">
    <location>
        <begin position="224"/>
        <end position="233"/>
    </location>
</feature>
<feature type="region of interest" description="Disordered" evidence="1">
    <location>
        <begin position="135"/>
        <end position="187"/>
    </location>
</feature>
<accession>A0AAD4D3Q3</accession>